<dbReference type="SUPFAM" id="SSF53474">
    <property type="entry name" value="alpha/beta-Hydrolases"/>
    <property type="match status" value="1"/>
</dbReference>
<dbReference type="Gene3D" id="3.40.50.1820">
    <property type="entry name" value="alpha/beta hydrolase"/>
    <property type="match status" value="1"/>
</dbReference>
<dbReference type="InterPro" id="IPR029058">
    <property type="entry name" value="AB_hydrolase_fold"/>
</dbReference>
<dbReference type="Pfam" id="PF20434">
    <property type="entry name" value="BD-FAE"/>
    <property type="match status" value="1"/>
</dbReference>
<dbReference type="RefSeq" id="WP_252849005.1">
    <property type="nucleotide sequence ID" value="NZ_BAPW01000023.1"/>
</dbReference>
<sequence length="330" mass="34987">MSGGSGDHAMLHPRTRLTRRTILSSSLMVSAAMLAGCHGPSRSDAPEQIALWAQTPPGGGGPSGPEQATARGALYNITEPRLEVFRPARPNGSAVLIAAGGGYQRIGMQREAYPAARWLTARGITAFVLVYRLPAEGWAEGPVAPLQDARRALAIIGHHAYGWGIDPARVTLLGFSAGGHLMGMTATSWPGSGPYADSVVARADLSSGVRPVGAALIYPVITLEKPYDHTATHRDLVGSNANAQDAALWSVQTHVGLGYPPVFLTQADNDRIANPYNAALMARTCTAIGTPVDYHRLPSGGHGFGMGEPSKVTSLWPHWYEAWLGDRFLI</sequence>
<organism evidence="3 4">
    <name type="scientific">Asaia lannensis NBRC 102526</name>
    <dbReference type="NCBI Taxonomy" id="1307926"/>
    <lineage>
        <taxon>Bacteria</taxon>
        <taxon>Pseudomonadati</taxon>
        <taxon>Pseudomonadota</taxon>
        <taxon>Alphaproteobacteria</taxon>
        <taxon>Acetobacterales</taxon>
        <taxon>Acetobacteraceae</taxon>
        <taxon>Asaia</taxon>
    </lineage>
</organism>
<evidence type="ECO:0000259" key="2">
    <source>
        <dbReference type="Pfam" id="PF20434"/>
    </source>
</evidence>
<protein>
    <submittedName>
        <fullName evidence="3">Alpha/beta hydrolase</fullName>
    </submittedName>
</protein>
<dbReference type="EMBL" id="JAMXQU010000003">
    <property type="protein sequence ID" value="MCO6159648.1"/>
    <property type="molecule type" value="Genomic_DNA"/>
</dbReference>
<dbReference type="PANTHER" id="PTHR48081">
    <property type="entry name" value="AB HYDROLASE SUPERFAMILY PROTEIN C4A8.06C"/>
    <property type="match status" value="1"/>
</dbReference>
<feature type="domain" description="BD-FAE-like" evidence="2">
    <location>
        <begin position="94"/>
        <end position="279"/>
    </location>
</feature>
<comment type="caution">
    <text evidence="3">The sequence shown here is derived from an EMBL/GenBank/DDBJ whole genome shotgun (WGS) entry which is preliminary data.</text>
</comment>
<gene>
    <name evidence="3" type="ORF">NF685_06340</name>
</gene>
<dbReference type="InterPro" id="IPR049492">
    <property type="entry name" value="BD-FAE-like_dom"/>
</dbReference>
<evidence type="ECO:0000256" key="1">
    <source>
        <dbReference type="ARBA" id="ARBA00022801"/>
    </source>
</evidence>
<keyword evidence="4" id="KW-1185">Reference proteome</keyword>
<name>A0ABT1CFK2_9PROT</name>
<dbReference type="Proteomes" id="UP001523401">
    <property type="component" value="Unassembled WGS sequence"/>
</dbReference>
<evidence type="ECO:0000313" key="3">
    <source>
        <dbReference type="EMBL" id="MCO6159648.1"/>
    </source>
</evidence>
<accession>A0ABT1CFK2</accession>
<reference evidence="3 4" key="1">
    <citation type="submission" date="2022-06" db="EMBL/GenBank/DDBJ databases">
        <title>Whole-genome of Asaia lannensis strain LMG 27011T.</title>
        <authorList>
            <person name="Sombolestani A."/>
        </authorList>
    </citation>
    <scope>NUCLEOTIDE SEQUENCE [LARGE SCALE GENOMIC DNA]</scope>
    <source>
        <strain evidence="3 4">NBRC 102526</strain>
    </source>
</reference>
<proteinExistence type="predicted"/>
<keyword evidence="1 3" id="KW-0378">Hydrolase</keyword>
<evidence type="ECO:0000313" key="4">
    <source>
        <dbReference type="Proteomes" id="UP001523401"/>
    </source>
</evidence>
<dbReference type="PANTHER" id="PTHR48081:SF6">
    <property type="entry name" value="PEPTIDASE S9 PROLYL OLIGOPEPTIDASE CATALYTIC DOMAIN-CONTAINING PROTEIN"/>
    <property type="match status" value="1"/>
</dbReference>
<dbReference type="InterPro" id="IPR050300">
    <property type="entry name" value="GDXG_lipolytic_enzyme"/>
</dbReference>
<dbReference type="GO" id="GO:0016787">
    <property type="term" value="F:hydrolase activity"/>
    <property type="evidence" value="ECO:0007669"/>
    <property type="project" value="UniProtKB-KW"/>
</dbReference>